<organism evidence="1 2">
    <name type="scientific">Listeria grayi DSM 20601</name>
    <dbReference type="NCBI Taxonomy" id="525367"/>
    <lineage>
        <taxon>Bacteria</taxon>
        <taxon>Bacillati</taxon>
        <taxon>Bacillota</taxon>
        <taxon>Bacilli</taxon>
        <taxon>Bacillales</taxon>
        <taxon>Listeriaceae</taxon>
        <taxon>Listeria</taxon>
    </lineage>
</organism>
<dbReference type="InterPro" id="IPR006542">
    <property type="entry name" value="DUF1093"/>
</dbReference>
<comment type="caution">
    <text evidence="1">The sequence shown here is derived from an EMBL/GenBank/DDBJ whole genome shotgun (WGS) entry which is preliminary data.</text>
</comment>
<dbReference type="Proteomes" id="UP000010119">
    <property type="component" value="Unassembled WGS sequence"/>
</dbReference>
<dbReference type="EMBL" id="ACCR02000003">
    <property type="protein sequence ID" value="EFI84718.1"/>
    <property type="molecule type" value="Genomic_DNA"/>
</dbReference>
<evidence type="ECO:0008006" key="3">
    <source>
        <dbReference type="Google" id="ProtNLM"/>
    </source>
</evidence>
<dbReference type="STRING" id="525367.HMPREF0556_11271"/>
<dbReference type="eggNOG" id="COG5294">
    <property type="taxonomic scope" value="Bacteria"/>
</dbReference>
<reference evidence="1" key="1">
    <citation type="submission" date="2010-06" db="EMBL/GenBank/DDBJ databases">
        <authorList>
            <person name="Muzny D."/>
            <person name="Qin X."/>
            <person name="Buhay C."/>
            <person name="Dugan-Rocha S."/>
            <person name="Ding Y."/>
            <person name="Chen G."/>
            <person name="Hawes A."/>
            <person name="Holder M."/>
            <person name="Jhangiani S."/>
            <person name="Johnson A."/>
            <person name="Khan Z."/>
            <person name="Li Z."/>
            <person name="Liu W."/>
            <person name="Liu X."/>
            <person name="Perez L."/>
            <person name="Shen H."/>
            <person name="Wang Q."/>
            <person name="Watt J."/>
            <person name="Xi L."/>
            <person name="Xin Y."/>
            <person name="Zhou J."/>
            <person name="Deng J."/>
            <person name="Jiang H."/>
            <person name="Liu Y."/>
            <person name="Qu J."/>
            <person name="Song X.-Z."/>
            <person name="Zhang L."/>
            <person name="Villasana D."/>
            <person name="Johnson A."/>
            <person name="Liu J."/>
            <person name="Liyanage D."/>
            <person name="Lorensuhewa L."/>
            <person name="Robinson T."/>
            <person name="Song A."/>
            <person name="Song B.-B."/>
            <person name="Dinh H."/>
            <person name="Thornton R."/>
            <person name="Coyle M."/>
            <person name="Francisco L."/>
            <person name="Jackson L."/>
            <person name="Javaid M."/>
            <person name="Korchina V."/>
            <person name="Kovar C."/>
            <person name="Mata R."/>
            <person name="Mathew T."/>
            <person name="Ngo R."/>
            <person name="Nguyen L."/>
            <person name="Nguyen N."/>
            <person name="Okwuonu G."/>
            <person name="Ongeri F."/>
            <person name="Pham C."/>
            <person name="Simmons D."/>
            <person name="Wilczek-Boney K."/>
            <person name="Hale W."/>
            <person name="Jakkamsetti A."/>
            <person name="Pham P."/>
            <person name="Ruth R."/>
            <person name="San Lucas F."/>
            <person name="Warren J."/>
            <person name="Zhang J."/>
            <person name="Zhao Z."/>
            <person name="Zhou C."/>
            <person name="Zhu D."/>
            <person name="Lee S."/>
            <person name="Bess C."/>
            <person name="Blankenburg K."/>
            <person name="Forbes L."/>
            <person name="Fu Q."/>
            <person name="Gubbala S."/>
            <person name="Hirani K."/>
            <person name="Jayaseelan J.C."/>
            <person name="Lara F."/>
            <person name="Munidasa M."/>
            <person name="Palculict T."/>
            <person name="Patil S."/>
            <person name="Pu L.-L."/>
            <person name="Saada N."/>
            <person name="Tang L."/>
            <person name="Weissenberger G."/>
            <person name="Zhu Y."/>
            <person name="Hemphill L."/>
            <person name="Shang Y."/>
            <person name="Youmans B."/>
            <person name="Ayvaz T."/>
            <person name="Ross M."/>
            <person name="Santibanez J."/>
            <person name="Aqrawi P."/>
            <person name="Gross S."/>
            <person name="Joshi V."/>
            <person name="Fowler G."/>
            <person name="Nazareth L."/>
            <person name="Reid J."/>
            <person name="Worley K."/>
            <person name="Petrosino J."/>
            <person name="Highlander S."/>
            <person name="Gibbs R."/>
        </authorList>
    </citation>
    <scope>NUCLEOTIDE SEQUENCE [LARGE SCALE GENOMIC DNA]</scope>
    <source>
        <strain evidence="1">DSM 20601</strain>
    </source>
</reference>
<dbReference type="SUPFAM" id="SSF159121">
    <property type="entry name" value="BC4932-like"/>
    <property type="match status" value="1"/>
</dbReference>
<evidence type="ECO:0000313" key="2">
    <source>
        <dbReference type="Proteomes" id="UP000010119"/>
    </source>
</evidence>
<dbReference type="AlphaFoldDB" id="D7UVN7"/>
<keyword evidence="2" id="KW-1185">Reference proteome</keyword>
<accession>D7UVN7</accession>
<dbReference type="HOGENOM" id="CLU_175479_0_0_9"/>
<gene>
    <name evidence="1" type="ORF">HMPREF0556_11271</name>
</gene>
<dbReference type="Gene3D" id="2.40.50.480">
    <property type="match status" value="1"/>
</dbReference>
<name>D7UVN7_LISGR</name>
<dbReference type="InterPro" id="IPR036166">
    <property type="entry name" value="YxeA-like_sf"/>
</dbReference>
<protein>
    <recommendedName>
        <fullName evidence="3">YxeA family protein</fullName>
    </recommendedName>
</protein>
<sequence length="114" mass="13007">MRKLKKGILGLLTALLIITVFIVEFQTPAASADTYYIAVEKAGKPIHRNNFHGYLFKERCMNRNGERKTIEFLSSKSLERNKRYKVIIRANNLLVNATPMSDKGGSTVQYLDEK</sequence>
<proteinExistence type="predicted"/>
<dbReference type="NCBIfam" id="TIGR01655">
    <property type="entry name" value="yxeA_fam"/>
    <property type="match status" value="1"/>
</dbReference>
<evidence type="ECO:0000313" key="1">
    <source>
        <dbReference type="EMBL" id="EFI84718.1"/>
    </source>
</evidence>